<keyword evidence="2" id="KW-1185">Reference proteome</keyword>
<sequence length="94" mass="10363">MASCKPCLTPMVTAPPLTKASDKPFENGETYRQVVGALQYLTLTHPNIAFTVNKAFHYSINIAVQAKHCPHKLLQSVCVYESYQIPTKVVSEPG</sequence>
<comment type="caution">
    <text evidence="1">The sequence shown here is derived from an EMBL/GenBank/DDBJ whole genome shotgun (WGS) entry which is preliminary data.</text>
</comment>
<proteinExistence type="predicted"/>
<dbReference type="EMBL" id="JAAGAX010000018">
    <property type="protein sequence ID" value="KAF2283390.1"/>
    <property type="molecule type" value="Genomic_DNA"/>
</dbReference>
<gene>
    <name evidence="1" type="ORF">GH714_003816</name>
</gene>
<dbReference type="Proteomes" id="UP000467840">
    <property type="component" value="Chromosome 12"/>
</dbReference>
<evidence type="ECO:0000313" key="2">
    <source>
        <dbReference type="Proteomes" id="UP000467840"/>
    </source>
</evidence>
<protein>
    <recommendedName>
        <fullName evidence="3">Reverse transcriptase Ty1/copia-type domain-containing protein</fullName>
    </recommendedName>
</protein>
<evidence type="ECO:0000313" key="1">
    <source>
        <dbReference type="EMBL" id="KAF2283390.1"/>
    </source>
</evidence>
<evidence type="ECO:0008006" key="3">
    <source>
        <dbReference type="Google" id="ProtNLM"/>
    </source>
</evidence>
<accession>A0A6A6K3L1</accession>
<organism evidence="1 2">
    <name type="scientific">Hevea brasiliensis</name>
    <name type="common">Para rubber tree</name>
    <name type="synonym">Siphonia brasiliensis</name>
    <dbReference type="NCBI Taxonomy" id="3981"/>
    <lineage>
        <taxon>Eukaryota</taxon>
        <taxon>Viridiplantae</taxon>
        <taxon>Streptophyta</taxon>
        <taxon>Embryophyta</taxon>
        <taxon>Tracheophyta</taxon>
        <taxon>Spermatophyta</taxon>
        <taxon>Magnoliopsida</taxon>
        <taxon>eudicotyledons</taxon>
        <taxon>Gunneridae</taxon>
        <taxon>Pentapetalae</taxon>
        <taxon>rosids</taxon>
        <taxon>fabids</taxon>
        <taxon>Malpighiales</taxon>
        <taxon>Euphorbiaceae</taxon>
        <taxon>Crotonoideae</taxon>
        <taxon>Micrandreae</taxon>
        <taxon>Hevea</taxon>
    </lineage>
</organism>
<dbReference type="AlphaFoldDB" id="A0A6A6K3L1"/>
<name>A0A6A6K3L1_HEVBR</name>
<reference evidence="1 2" key="1">
    <citation type="journal article" date="2020" name="Mol. Plant">
        <title>The Chromosome-Based Rubber Tree Genome Provides New Insights into Spurge Genome Evolution and Rubber Biosynthesis.</title>
        <authorList>
            <person name="Liu J."/>
            <person name="Shi C."/>
            <person name="Shi C.C."/>
            <person name="Li W."/>
            <person name="Zhang Q.J."/>
            <person name="Zhang Y."/>
            <person name="Li K."/>
            <person name="Lu H.F."/>
            <person name="Shi C."/>
            <person name="Zhu S.T."/>
            <person name="Xiao Z.Y."/>
            <person name="Nan H."/>
            <person name="Yue Y."/>
            <person name="Zhu X.G."/>
            <person name="Wu Y."/>
            <person name="Hong X.N."/>
            <person name="Fan G.Y."/>
            <person name="Tong Y."/>
            <person name="Zhang D."/>
            <person name="Mao C.L."/>
            <person name="Liu Y.L."/>
            <person name="Hao S.J."/>
            <person name="Liu W.Q."/>
            <person name="Lv M.Q."/>
            <person name="Zhang H.B."/>
            <person name="Liu Y."/>
            <person name="Hu-Tang G.R."/>
            <person name="Wang J.P."/>
            <person name="Wang J.H."/>
            <person name="Sun Y.H."/>
            <person name="Ni S.B."/>
            <person name="Chen W.B."/>
            <person name="Zhang X.C."/>
            <person name="Jiao Y.N."/>
            <person name="Eichler E.E."/>
            <person name="Li G.H."/>
            <person name="Liu X."/>
            <person name="Gao L.Z."/>
        </authorList>
    </citation>
    <scope>NUCLEOTIDE SEQUENCE [LARGE SCALE GENOMIC DNA]</scope>
    <source>
        <strain evidence="2">cv. GT1</strain>
        <tissue evidence="1">Leaf</tissue>
    </source>
</reference>